<accession>A0A1M5V1H4</accession>
<reference evidence="2 3" key="1">
    <citation type="submission" date="2016-11" db="EMBL/GenBank/DDBJ databases">
        <authorList>
            <person name="Jaros S."/>
            <person name="Januszkiewicz K."/>
            <person name="Wedrychowicz H."/>
        </authorList>
    </citation>
    <scope>NUCLEOTIDE SEQUENCE [LARGE SCALE GENOMIC DNA]</scope>
    <source>
        <strain evidence="2 3">DSM 9297</strain>
    </source>
</reference>
<dbReference type="SUPFAM" id="SSF46785">
    <property type="entry name" value="Winged helix' DNA-binding domain"/>
    <property type="match status" value="1"/>
</dbReference>
<dbReference type="RefSeq" id="WP_394327446.1">
    <property type="nucleotide sequence ID" value="NZ_FQWV01000014.1"/>
</dbReference>
<name>A0A1M5V1H4_9EURY</name>
<dbReference type="Proteomes" id="UP000184357">
    <property type="component" value="Unassembled WGS sequence"/>
</dbReference>
<proteinExistence type="predicted"/>
<protein>
    <recommendedName>
        <fullName evidence="4">Sugar-specific transcriptional regulator TrmB</fullName>
    </recommendedName>
</protein>
<sequence>MVTTHADAANTPDAAAAEVDAETPMTQLPDGVSSPRAKLVYLYLATHGAVCEDALCDGLSMKRISLYSILKTLREAGHVEKLDGRYALV</sequence>
<evidence type="ECO:0000313" key="2">
    <source>
        <dbReference type="EMBL" id="SHH69069.1"/>
    </source>
</evidence>
<keyword evidence="3" id="KW-1185">Reference proteome</keyword>
<dbReference type="AlphaFoldDB" id="A0A1M5V1H4"/>
<feature type="compositionally biased region" description="Low complexity" evidence="1">
    <location>
        <begin position="1"/>
        <end position="18"/>
    </location>
</feature>
<dbReference type="EMBL" id="FQWV01000014">
    <property type="protein sequence ID" value="SHH69069.1"/>
    <property type="molecule type" value="Genomic_DNA"/>
</dbReference>
<gene>
    <name evidence="2" type="ORF">SAMN05443636_3204</name>
</gene>
<evidence type="ECO:0008006" key="4">
    <source>
        <dbReference type="Google" id="ProtNLM"/>
    </source>
</evidence>
<dbReference type="InterPro" id="IPR036390">
    <property type="entry name" value="WH_DNA-bd_sf"/>
</dbReference>
<organism evidence="2 3">
    <name type="scientific">Halobaculum gomorrense</name>
    <dbReference type="NCBI Taxonomy" id="43928"/>
    <lineage>
        <taxon>Archaea</taxon>
        <taxon>Methanobacteriati</taxon>
        <taxon>Methanobacteriota</taxon>
        <taxon>Stenosarchaea group</taxon>
        <taxon>Halobacteria</taxon>
        <taxon>Halobacteriales</taxon>
        <taxon>Haloferacaceae</taxon>
        <taxon>Halobaculum</taxon>
    </lineage>
</organism>
<evidence type="ECO:0000256" key="1">
    <source>
        <dbReference type="SAM" id="MobiDB-lite"/>
    </source>
</evidence>
<feature type="region of interest" description="Disordered" evidence="1">
    <location>
        <begin position="1"/>
        <end position="32"/>
    </location>
</feature>
<evidence type="ECO:0000313" key="3">
    <source>
        <dbReference type="Proteomes" id="UP000184357"/>
    </source>
</evidence>